<sequence length="389" mass="40409">MNNIIKKEFSVSKGLFIPVYRNIPSAPEPAIGGMAYDNSTQGLLLSEGISWYPPYVPSTPTGRGTVFGTTSTTDPSATGFGNLCGTAAGENVFVGYRSGQQNFSSQTGLTYIGALSGIASQVGGNKTLIGISASVTSGLQSNGTGVGYAVFQNAGGNNGVAVGTSSQLANGGSRGCSMGRNTLGTFFAPNYDDCIAIGNNRLQSPQSCVGVIDVGSSATEWPSGDSNNVVHIGTGVDLSSNINNVVALGSGTFAGAAVTNNTFAIADDITQWRSFGLSVSASANILQFDPVTGLITQAASSRRFKENIEDVKNAVISLESLKVRTYEINGETDRGIISEEVPEIFATFDSEGRRNGVVLARFVMALLGELQEAKTLLEKAKAQKKGLSF</sequence>
<organism evidence="2">
    <name type="scientific">Marseillevirus sp</name>
    <dbReference type="NCBI Taxonomy" id="2809551"/>
    <lineage>
        <taxon>Viruses</taxon>
        <taxon>Varidnaviria</taxon>
        <taxon>Bamfordvirae</taxon>
        <taxon>Nucleocytoviricota</taxon>
        <taxon>Megaviricetes</taxon>
        <taxon>Pimascovirales</taxon>
        <taxon>Pimascovirales incertae sedis</taxon>
        <taxon>Marseilleviridae</taxon>
        <taxon>Marseillevirus</taxon>
    </lineage>
</organism>
<reference evidence="2" key="1">
    <citation type="submission" date="2023-07" db="EMBL/GenBank/DDBJ databases">
        <authorList>
            <person name="Xia Y."/>
        </authorList>
    </citation>
    <scope>NUCLEOTIDE SEQUENCE</scope>
    <source>
        <strain evidence="2">E</strain>
    </source>
</reference>
<evidence type="ECO:0000259" key="1">
    <source>
        <dbReference type="Pfam" id="PF13884"/>
    </source>
</evidence>
<name>A0AA96EP26_9VIRU</name>
<feature type="domain" description="Peptidase S74" evidence="1">
    <location>
        <begin position="300"/>
        <end position="346"/>
    </location>
</feature>
<gene>
    <name evidence="2" type="ORF">MarDSR_040</name>
</gene>
<evidence type="ECO:0000313" key="2">
    <source>
        <dbReference type="EMBL" id="WNL50079.1"/>
    </source>
</evidence>
<dbReference type="Pfam" id="PF13884">
    <property type="entry name" value="Peptidase_S74"/>
    <property type="match status" value="1"/>
</dbReference>
<accession>A0AA96EP26</accession>
<dbReference type="InterPro" id="IPR030392">
    <property type="entry name" value="S74_ICA"/>
</dbReference>
<dbReference type="EMBL" id="OR343189">
    <property type="protein sequence ID" value="WNL50079.1"/>
    <property type="molecule type" value="Genomic_DNA"/>
</dbReference>
<protein>
    <submittedName>
        <fullName evidence="2">Peptidase</fullName>
    </submittedName>
</protein>
<proteinExistence type="predicted"/>